<dbReference type="InterPro" id="IPR015421">
    <property type="entry name" value="PyrdxlP-dep_Trfase_major"/>
</dbReference>
<dbReference type="Pfam" id="PF01053">
    <property type="entry name" value="Cys_Met_Meta_PP"/>
    <property type="match status" value="1"/>
</dbReference>
<comment type="similarity">
    <text evidence="3">Belongs to the trans-sulfuration enzymes family.</text>
</comment>
<keyword evidence="2 3" id="KW-0663">Pyridoxal phosphate</keyword>
<dbReference type="InterPro" id="IPR015422">
    <property type="entry name" value="PyrdxlP-dep_Trfase_small"/>
</dbReference>
<dbReference type="GO" id="GO:0016846">
    <property type="term" value="F:carbon-sulfur lyase activity"/>
    <property type="evidence" value="ECO:0007669"/>
    <property type="project" value="TreeGrafter"/>
</dbReference>
<name>A0A099N240_PSEDL</name>
<sequence>MQSTVIGLDDFNATDFNATGALHANRVSDLTDVFCEPLAMTSAYTFASAKEACERFSGQQQGNVYSRFTNPTVQAFESRVAALENAESAVAFASGMGAFTALCHAFLQQGDNIVCSRDVFGTTVNAFSYYMARFGIEARFVDLTDLAQWKSAIDGRTRLVVLESPSNPLLKIGDIRAVSSLAHEKGALLVVDNTLLTPVFQRPHTLGADLVIHSAGKYMDGQGRALAGVVTGSQSLMQVLRGVLRTLGISCSPFNAWLLLKSLETLEVRMMRAQQSAFELARWLSHQELVTAVHYTGLEHHPQHALACRQQDGHGGLLAFEIVGGQAAAWQWIDQLRCVARCTNIGDTRSMVTHPATTTHGRLDAQARHQAGISDGLIRLCVGLERVDDIKADLQQAFQAVSLQTSMAAPIGHNRNAVFNG</sequence>
<dbReference type="AlphaFoldDB" id="A0A099N240"/>
<evidence type="ECO:0000256" key="2">
    <source>
        <dbReference type="ARBA" id="ARBA00022898"/>
    </source>
</evidence>
<dbReference type="GO" id="GO:0005737">
    <property type="term" value="C:cytoplasm"/>
    <property type="evidence" value="ECO:0007669"/>
    <property type="project" value="TreeGrafter"/>
</dbReference>
<dbReference type="FunFam" id="3.40.640.10:FF:000046">
    <property type="entry name" value="Cystathionine gamma-lyase"/>
    <property type="match status" value="1"/>
</dbReference>
<dbReference type="GO" id="GO:0030170">
    <property type="term" value="F:pyridoxal phosphate binding"/>
    <property type="evidence" value="ECO:0007669"/>
    <property type="project" value="InterPro"/>
</dbReference>
<gene>
    <name evidence="4" type="ORF">CMV24_06810</name>
</gene>
<dbReference type="CDD" id="cd00614">
    <property type="entry name" value="CGS_like"/>
    <property type="match status" value="1"/>
</dbReference>
<accession>A0A099N240</accession>
<evidence type="ECO:0000313" key="5">
    <source>
        <dbReference type="Proteomes" id="UP000218102"/>
    </source>
</evidence>
<dbReference type="RefSeq" id="WP_023663287.1">
    <property type="nucleotide sequence ID" value="NZ_CP010359.1"/>
</dbReference>
<evidence type="ECO:0000313" key="4">
    <source>
        <dbReference type="EMBL" id="PBJ96430.1"/>
    </source>
</evidence>
<dbReference type="KEGG" id="ppj:RK21_00769"/>
<dbReference type="InterPro" id="IPR000277">
    <property type="entry name" value="Cys/Met-Metab_PyrdxlP-dep_enz"/>
</dbReference>
<evidence type="ECO:0000256" key="1">
    <source>
        <dbReference type="ARBA" id="ARBA00001933"/>
    </source>
</evidence>
<proteinExistence type="inferred from homology"/>
<dbReference type="Proteomes" id="UP000218102">
    <property type="component" value="Unassembled WGS sequence"/>
</dbReference>
<protein>
    <submittedName>
        <fullName evidence="4">O-succinylhomoserine sulfhydrylase</fullName>
    </submittedName>
</protein>
<dbReference type="InterPro" id="IPR015424">
    <property type="entry name" value="PyrdxlP-dep_Trfase"/>
</dbReference>
<dbReference type="PIRSF" id="PIRSF001434">
    <property type="entry name" value="CGS"/>
    <property type="match status" value="1"/>
</dbReference>
<comment type="caution">
    <text evidence="4">The sequence shown here is derived from an EMBL/GenBank/DDBJ whole genome shotgun (WGS) entry which is preliminary data.</text>
</comment>
<dbReference type="PANTHER" id="PTHR11808:SF80">
    <property type="entry name" value="CYSTATHIONINE GAMMA-LYASE"/>
    <property type="match status" value="1"/>
</dbReference>
<dbReference type="Gene3D" id="3.90.1150.10">
    <property type="entry name" value="Aspartate Aminotransferase, domain 1"/>
    <property type="match status" value="1"/>
</dbReference>
<organism evidence="4 5">
    <name type="scientific">Pseudomonas plecoglossicida</name>
    <dbReference type="NCBI Taxonomy" id="70775"/>
    <lineage>
        <taxon>Bacteria</taxon>
        <taxon>Pseudomonadati</taxon>
        <taxon>Pseudomonadota</taxon>
        <taxon>Gammaproteobacteria</taxon>
        <taxon>Pseudomonadales</taxon>
        <taxon>Pseudomonadaceae</taxon>
        <taxon>Pseudomonas</taxon>
    </lineage>
</organism>
<reference evidence="4 5" key="1">
    <citation type="submission" date="2017-09" db="EMBL/GenBank/DDBJ databases">
        <authorList>
            <person name="Ehlers B."/>
            <person name="Leendertz F.H."/>
        </authorList>
    </citation>
    <scope>NUCLEOTIDE SEQUENCE [LARGE SCALE GENOMIC DNA]</scope>
    <source>
        <strain evidence="4 5">DJ-1</strain>
    </source>
</reference>
<evidence type="ECO:0000256" key="3">
    <source>
        <dbReference type="RuleBase" id="RU362118"/>
    </source>
</evidence>
<comment type="cofactor">
    <cofactor evidence="1 3">
        <name>pyridoxal 5'-phosphate</name>
        <dbReference type="ChEBI" id="CHEBI:597326"/>
    </cofactor>
</comment>
<dbReference type="PANTHER" id="PTHR11808">
    <property type="entry name" value="TRANS-SULFURATION ENZYME FAMILY MEMBER"/>
    <property type="match status" value="1"/>
</dbReference>
<dbReference type="EMBL" id="NTME01000005">
    <property type="protein sequence ID" value="PBJ96430.1"/>
    <property type="molecule type" value="Genomic_DNA"/>
</dbReference>
<dbReference type="Gene3D" id="3.40.640.10">
    <property type="entry name" value="Type I PLP-dependent aspartate aminotransferase-like (Major domain)"/>
    <property type="match status" value="1"/>
</dbReference>
<dbReference type="SUPFAM" id="SSF53383">
    <property type="entry name" value="PLP-dependent transferases"/>
    <property type="match status" value="1"/>
</dbReference>
<dbReference type="GO" id="GO:0019346">
    <property type="term" value="P:transsulfuration"/>
    <property type="evidence" value="ECO:0007669"/>
    <property type="project" value="InterPro"/>
</dbReference>